<keyword evidence="2" id="KW-0479">Metal-binding</keyword>
<evidence type="ECO:0000256" key="4">
    <source>
        <dbReference type="ARBA" id="ARBA00022833"/>
    </source>
</evidence>
<dbReference type="Pfam" id="PF00753">
    <property type="entry name" value="Lactamase_B"/>
    <property type="match status" value="1"/>
</dbReference>
<dbReference type="SUPFAM" id="SSF56281">
    <property type="entry name" value="Metallo-hydrolase/oxidoreductase"/>
    <property type="match status" value="1"/>
</dbReference>
<dbReference type="PANTHER" id="PTHR42978">
    <property type="entry name" value="QUORUM-QUENCHING LACTONASE YTNP-RELATED-RELATED"/>
    <property type="match status" value="1"/>
</dbReference>
<name>A0AAE0HZH1_9PEZI</name>
<organism evidence="6 7">
    <name type="scientific">Apodospora peruviana</name>
    <dbReference type="NCBI Taxonomy" id="516989"/>
    <lineage>
        <taxon>Eukaryota</taxon>
        <taxon>Fungi</taxon>
        <taxon>Dikarya</taxon>
        <taxon>Ascomycota</taxon>
        <taxon>Pezizomycotina</taxon>
        <taxon>Sordariomycetes</taxon>
        <taxon>Sordariomycetidae</taxon>
        <taxon>Sordariales</taxon>
        <taxon>Lasiosphaeriaceae</taxon>
        <taxon>Apodospora</taxon>
    </lineage>
</organism>
<comment type="caution">
    <text evidence="6">The sequence shown here is derived from an EMBL/GenBank/DDBJ whole genome shotgun (WGS) entry which is preliminary data.</text>
</comment>
<dbReference type="InterPro" id="IPR051013">
    <property type="entry name" value="MBL_superfamily_lactonases"/>
</dbReference>
<keyword evidence="4" id="KW-0862">Zinc</keyword>
<feature type="domain" description="Metallo-beta-lactamase" evidence="5">
    <location>
        <begin position="54"/>
        <end position="284"/>
    </location>
</feature>
<dbReference type="Gene3D" id="3.60.15.10">
    <property type="entry name" value="Ribonuclease Z/Hydroxyacylglutathione hydrolase-like"/>
    <property type="match status" value="1"/>
</dbReference>
<dbReference type="InterPro" id="IPR001279">
    <property type="entry name" value="Metallo-B-lactamas"/>
</dbReference>
<keyword evidence="7" id="KW-1185">Reference proteome</keyword>
<reference evidence="6" key="1">
    <citation type="journal article" date="2023" name="Mol. Phylogenet. Evol.">
        <title>Genome-scale phylogeny and comparative genomics of the fungal order Sordariales.</title>
        <authorList>
            <person name="Hensen N."/>
            <person name="Bonometti L."/>
            <person name="Westerberg I."/>
            <person name="Brannstrom I.O."/>
            <person name="Guillou S."/>
            <person name="Cros-Aarteil S."/>
            <person name="Calhoun S."/>
            <person name="Haridas S."/>
            <person name="Kuo A."/>
            <person name="Mondo S."/>
            <person name="Pangilinan J."/>
            <person name="Riley R."/>
            <person name="LaButti K."/>
            <person name="Andreopoulos B."/>
            <person name="Lipzen A."/>
            <person name="Chen C."/>
            <person name="Yan M."/>
            <person name="Daum C."/>
            <person name="Ng V."/>
            <person name="Clum A."/>
            <person name="Steindorff A."/>
            <person name="Ohm R.A."/>
            <person name="Martin F."/>
            <person name="Silar P."/>
            <person name="Natvig D.O."/>
            <person name="Lalanne C."/>
            <person name="Gautier V."/>
            <person name="Ament-Velasquez S.L."/>
            <person name="Kruys A."/>
            <person name="Hutchinson M.I."/>
            <person name="Powell A.J."/>
            <person name="Barry K."/>
            <person name="Miller A.N."/>
            <person name="Grigoriev I.V."/>
            <person name="Debuchy R."/>
            <person name="Gladieux P."/>
            <person name="Hiltunen Thoren M."/>
            <person name="Johannesson H."/>
        </authorList>
    </citation>
    <scope>NUCLEOTIDE SEQUENCE</scope>
    <source>
        <strain evidence="6">CBS 118394</strain>
    </source>
</reference>
<dbReference type="EMBL" id="JAUEDM010000005">
    <property type="protein sequence ID" value="KAK3315727.1"/>
    <property type="molecule type" value="Genomic_DNA"/>
</dbReference>
<reference evidence="6" key="2">
    <citation type="submission" date="2023-06" db="EMBL/GenBank/DDBJ databases">
        <authorList>
            <consortium name="Lawrence Berkeley National Laboratory"/>
            <person name="Haridas S."/>
            <person name="Hensen N."/>
            <person name="Bonometti L."/>
            <person name="Westerberg I."/>
            <person name="Brannstrom I.O."/>
            <person name="Guillou S."/>
            <person name="Cros-Aarteil S."/>
            <person name="Calhoun S."/>
            <person name="Kuo A."/>
            <person name="Mondo S."/>
            <person name="Pangilinan J."/>
            <person name="Riley R."/>
            <person name="Labutti K."/>
            <person name="Andreopoulos B."/>
            <person name="Lipzen A."/>
            <person name="Chen C."/>
            <person name="Yanf M."/>
            <person name="Daum C."/>
            <person name="Ng V."/>
            <person name="Clum A."/>
            <person name="Steindorff A."/>
            <person name="Ohm R."/>
            <person name="Martin F."/>
            <person name="Silar P."/>
            <person name="Natvig D."/>
            <person name="Lalanne C."/>
            <person name="Gautier V."/>
            <person name="Ament-Velasquez S.L."/>
            <person name="Kruys A."/>
            <person name="Hutchinson M.I."/>
            <person name="Powell A.J."/>
            <person name="Barry K."/>
            <person name="Miller A.N."/>
            <person name="Grigoriev I.V."/>
            <person name="Debuchy R."/>
            <person name="Gladieux P."/>
            <person name="Thoren M.H."/>
            <person name="Johannesson H."/>
        </authorList>
    </citation>
    <scope>NUCLEOTIDE SEQUENCE</scope>
    <source>
        <strain evidence="6">CBS 118394</strain>
    </source>
</reference>
<dbReference type="SMART" id="SM00849">
    <property type="entry name" value="Lactamase_B"/>
    <property type="match status" value="1"/>
</dbReference>
<gene>
    <name evidence="6" type="ORF">B0H66DRAFT_479716</name>
</gene>
<sequence>MTTNNRQAIPDLHIPPSNNTVQVSIINTTSTIRGAKTADFFGPPIRGHDWLAAPAFSFLIQHQSNKDGTRNLLFDLGIRKDWWNLSPALLSHIKPEGWVLDVKKSVHEILKETSFDISTIEAIIWSHHHFDHAGDMSTFGPNTALVVGPDFTKHLLPGYPASQNSFLLESDYSGRELVELDFNQSRKWKASQIGQVPAIDYFGDGSFYLLDTPGHAIGHICGLARVTAGGSDGDEDSFILMAGDAFHHAGEIRPSSLMPLPREAAPFEALLPGKPQMGPFYAAAGSTLCCSSGNGQGAARWHYDADEAVRTIGKLQEFDAQENILVVAAHDESLLNVVEFFPATAHGFVKQGWVKKARWRFLWDFVGAVACDEGEVMKLNVGGLEGERGTGVLREEPNIHNEYIIDSE</sequence>
<evidence type="ECO:0000256" key="1">
    <source>
        <dbReference type="ARBA" id="ARBA00007749"/>
    </source>
</evidence>
<keyword evidence="3" id="KW-0378">Hydrolase</keyword>
<dbReference type="AlphaFoldDB" id="A0AAE0HZH1"/>
<dbReference type="Proteomes" id="UP001283341">
    <property type="component" value="Unassembled WGS sequence"/>
</dbReference>
<evidence type="ECO:0000259" key="5">
    <source>
        <dbReference type="SMART" id="SM00849"/>
    </source>
</evidence>
<evidence type="ECO:0000256" key="3">
    <source>
        <dbReference type="ARBA" id="ARBA00022801"/>
    </source>
</evidence>
<dbReference type="CDD" id="cd07730">
    <property type="entry name" value="metallo-hydrolase-like_MBL-fold"/>
    <property type="match status" value="1"/>
</dbReference>
<accession>A0AAE0HZH1</accession>
<evidence type="ECO:0000256" key="2">
    <source>
        <dbReference type="ARBA" id="ARBA00022723"/>
    </source>
</evidence>
<dbReference type="PANTHER" id="PTHR42978:SF5">
    <property type="entry name" value="METALLO-BETA-LACTAMASE DOMAIN-CONTAINING PROTEIN"/>
    <property type="match status" value="1"/>
</dbReference>
<dbReference type="GO" id="GO:0016787">
    <property type="term" value="F:hydrolase activity"/>
    <property type="evidence" value="ECO:0007669"/>
    <property type="project" value="UniProtKB-KW"/>
</dbReference>
<protein>
    <submittedName>
        <fullName evidence="6">Beta-lactamase-like protein</fullName>
    </submittedName>
</protein>
<dbReference type="InterPro" id="IPR036866">
    <property type="entry name" value="RibonucZ/Hydroxyglut_hydro"/>
</dbReference>
<comment type="similarity">
    <text evidence="1">Belongs to the metallo-beta-lactamase superfamily.</text>
</comment>
<evidence type="ECO:0000313" key="6">
    <source>
        <dbReference type="EMBL" id="KAK3315727.1"/>
    </source>
</evidence>
<dbReference type="GO" id="GO:0046872">
    <property type="term" value="F:metal ion binding"/>
    <property type="evidence" value="ECO:0007669"/>
    <property type="project" value="UniProtKB-KW"/>
</dbReference>
<evidence type="ECO:0000313" key="7">
    <source>
        <dbReference type="Proteomes" id="UP001283341"/>
    </source>
</evidence>
<proteinExistence type="inferred from homology"/>